<proteinExistence type="predicted"/>
<name>A0A5C2RQG0_9APHY</name>
<evidence type="ECO:0000313" key="3">
    <source>
        <dbReference type="EMBL" id="RPD53381.1"/>
    </source>
</evidence>
<evidence type="ECO:0000256" key="1">
    <source>
        <dbReference type="ARBA" id="ARBA00022801"/>
    </source>
</evidence>
<dbReference type="AlphaFoldDB" id="A0A5C2RQG0"/>
<dbReference type="Gene3D" id="1.10.150.750">
    <property type="match status" value="1"/>
</dbReference>
<dbReference type="SUPFAM" id="SSF56784">
    <property type="entry name" value="HAD-like"/>
    <property type="match status" value="1"/>
</dbReference>
<protein>
    <submittedName>
        <fullName evidence="3">HAD-like protein</fullName>
    </submittedName>
</protein>
<dbReference type="PANTHER" id="PTHR43316">
    <property type="entry name" value="HYDROLASE, HALOACID DELAHOGENASE-RELATED"/>
    <property type="match status" value="1"/>
</dbReference>
<dbReference type="Pfam" id="PF00702">
    <property type="entry name" value="Hydrolase"/>
    <property type="match status" value="1"/>
</dbReference>
<dbReference type="Gene3D" id="3.40.50.1000">
    <property type="entry name" value="HAD superfamily/HAD-like"/>
    <property type="match status" value="1"/>
</dbReference>
<dbReference type="OrthoDB" id="20198at2759"/>
<dbReference type="InterPro" id="IPR023214">
    <property type="entry name" value="HAD_sf"/>
</dbReference>
<organism evidence="3 4">
    <name type="scientific">Lentinus tigrinus ALCF2SS1-6</name>
    <dbReference type="NCBI Taxonomy" id="1328759"/>
    <lineage>
        <taxon>Eukaryota</taxon>
        <taxon>Fungi</taxon>
        <taxon>Dikarya</taxon>
        <taxon>Basidiomycota</taxon>
        <taxon>Agaricomycotina</taxon>
        <taxon>Agaricomycetes</taxon>
        <taxon>Polyporales</taxon>
        <taxon>Polyporaceae</taxon>
        <taxon>Lentinus</taxon>
    </lineage>
</organism>
<dbReference type="GO" id="GO:0016787">
    <property type="term" value="F:hydrolase activity"/>
    <property type="evidence" value="ECO:0007669"/>
    <property type="project" value="UniProtKB-KW"/>
</dbReference>
<dbReference type="Proteomes" id="UP000313359">
    <property type="component" value="Unassembled WGS sequence"/>
</dbReference>
<dbReference type="PANTHER" id="PTHR43316:SF9">
    <property type="entry name" value="ACID DEHALOGENASE, PUTATIVE (AFU_ORTHOLOGUE AFUA_6G14460)-RELATED"/>
    <property type="match status" value="1"/>
</dbReference>
<sequence length="293" mass="31622">MSATTNELKPGVFAKYKALVFDCYGTLIDWETGIYNGLRPLFDAKRKPSDRRAVIEAFLSVERDLQARHPSMLYSDLLAKVYTTLEARLQNKPTPPDALRDDGATAAPVESSAHSGSGTAQVDAVPVGTSAATLDQPPSAAAAFAQSVGTWPPFPDTPGALKSLSQRFKLVILSNIDHVSIAKTRKLMEGPGGFTFDAVYTAQDAGAYKPAPEMLTYALQHLKDEFGITQEEVLMTAQSMTHDIIPARGRGIATAWIDRPNAICRPADVKGDEAMFVFPTMGDMADAVERLSS</sequence>
<reference evidence="3" key="1">
    <citation type="journal article" date="2018" name="Genome Biol. Evol.">
        <title>Genomics and development of Lentinus tigrinus, a white-rot wood-decaying mushroom with dimorphic fruiting bodies.</title>
        <authorList>
            <person name="Wu B."/>
            <person name="Xu Z."/>
            <person name="Knudson A."/>
            <person name="Carlson A."/>
            <person name="Chen N."/>
            <person name="Kovaka S."/>
            <person name="LaButti K."/>
            <person name="Lipzen A."/>
            <person name="Pennachio C."/>
            <person name="Riley R."/>
            <person name="Schakwitz W."/>
            <person name="Umezawa K."/>
            <person name="Ohm R.A."/>
            <person name="Grigoriev I.V."/>
            <person name="Nagy L.G."/>
            <person name="Gibbons J."/>
            <person name="Hibbett D."/>
        </authorList>
    </citation>
    <scope>NUCLEOTIDE SEQUENCE [LARGE SCALE GENOMIC DNA]</scope>
    <source>
        <strain evidence="3">ALCF2SS1-6</strain>
    </source>
</reference>
<dbReference type="EMBL" id="ML122323">
    <property type="protein sequence ID" value="RPD53381.1"/>
    <property type="molecule type" value="Genomic_DNA"/>
</dbReference>
<keyword evidence="4" id="KW-1185">Reference proteome</keyword>
<dbReference type="InterPro" id="IPR051540">
    <property type="entry name" value="S-2-haloacid_dehalogenase"/>
</dbReference>
<dbReference type="SFLD" id="SFLDS00003">
    <property type="entry name" value="Haloacid_Dehalogenase"/>
    <property type="match status" value="1"/>
</dbReference>
<accession>A0A5C2RQG0</accession>
<keyword evidence="1" id="KW-0378">Hydrolase</keyword>
<feature type="region of interest" description="Disordered" evidence="2">
    <location>
        <begin position="91"/>
        <end position="121"/>
    </location>
</feature>
<evidence type="ECO:0000313" key="4">
    <source>
        <dbReference type="Proteomes" id="UP000313359"/>
    </source>
</evidence>
<dbReference type="SFLD" id="SFLDG01129">
    <property type="entry name" value="C1.5:_HAD__Beta-PGM__Phosphata"/>
    <property type="match status" value="1"/>
</dbReference>
<gene>
    <name evidence="3" type="ORF">L227DRAFT_557728</name>
</gene>
<dbReference type="STRING" id="1328759.A0A5C2RQG0"/>
<dbReference type="InterPro" id="IPR036412">
    <property type="entry name" value="HAD-like_sf"/>
</dbReference>
<evidence type="ECO:0000256" key="2">
    <source>
        <dbReference type="SAM" id="MobiDB-lite"/>
    </source>
</evidence>